<proteinExistence type="predicted"/>
<dbReference type="AlphaFoldDB" id="A0A4S4N1Q2"/>
<gene>
    <name evidence="1" type="ORF">EUX98_g1366</name>
</gene>
<evidence type="ECO:0000313" key="2">
    <source>
        <dbReference type="Proteomes" id="UP000308730"/>
    </source>
</evidence>
<dbReference type="EMBL" id="SGPM01000014">
    <property type="protein sequence ID" value="THH32842.1"/>
    <property type="molecule type" value="Genomic_DNA"/>
</dbReference>
<evidence type="ECO:0000313" key="1">
    <source>
        <dbReference type="EMBL" id="THH32842.1"/>
    </source>
</evidence>
<dbReference type="Proteomes" id="UP000308730">
    <property type="component" value="Unassembled WGS sequence"/>
</dbReference>
<accession>A0A4S4N1Q2</accession>
<comment type="caution">
    <text evidence="1">The sequence shown here is derived from an EMBL/GenBank/DDBJ whole genome shotgun (WGS) entry which is preliminary data.</text>
</comment>
<name>A0A4S4N1Q2_9APHY</name>
<protein>
    <submittedName>
        <fullName evidence="1">Uncharacterized protein</fullName>
    </submittedName>
</protein>
<organism evidence="1 2">
    <name type="scientific">Antrodiella citrinella</name>
    <dbReference type="NCBI Taxonomy" id="2447956"/>
    <lineage>
        <taxon>Eukaryota</taxon>
        <taxon>Fungi</taxon>
        <taxon>Dikarya</taxon>
        <taxon>Basidiomycota</taxon>
        <taxon>Agaricomycotina</taxon>
        <taxon>Agaricomycetes</taxon>
        <taxon>Polyporales</taxon>
        <taxon>Steccherinaceae</taxon>
        <taxon>Antrodiella</taxon>
    </lineage>
</organism>
<reference evidence="1 2" key="1">
    <citation type="submission" date="2019-02" db="EMBL/GenBank/DDBJ databases">
        <title>Genome sequencing of the rare red list fungi Antrodiella citrinella (Flaviporus citrinellus).</title>
        <authorList>
            <person name="Buettner E."/>
            <person name="Kellner H."/>
        </authorList>
    </citation>
    <scope>NUCLEOTIDE SEQUENCE [LARGE SCALE GENOMIC DNA]</scope>
    <source>
        <strain evidence="1 2">DSM 108506</strain>
    </source>
</reference>
<sequence length="219" mass="24595">MGLSEGAGDSTFSTKRMLSTLQTRNGTCRLSQGPALYIYVVESASAGLYAAEFQFFFTTTIVNPLNAFGILDCPILRCPGPWKWFKAIGYSSLRRYYTDASIVGNADRWTSADFSIIGLHVLGYRERYLERMCNTYHSDSDPARIGSNCKSSVACNDGFGLYDKWGSYWPSWFPFVAFVSSKQLVISWYTVMGKFMINATGESRGGFLHRYHASRLDVD</sequence>
<keyword evidence="2" id="KW-1185">Reference proteome</keyword>